<dbReference type="GO" id="GO:0003677">
    <property type="term" value="F:DNA binding"/>
    <property type="evidence" value="ECO:0007669"/>
    <property type="project" value="InterPro"/>
</dbReference>
<proteinExistence type="predicted"/>
<organism evidence="2 3">
    <name type="scientific">Lacticaseibacillus paracasei subsp. paracasei Lpp22</name>
    <dbReference type="NCBI Taxonomy" id="1256221"/>
    <lineage>
        <taxon>Bacteria</taxon>
        <taxon>Bacillati</taxon>
        <taxon>Bacillota</taxon>
        <taxon>Bacilli</taxon>
        <taxon>Lactobacillales</taxon>
        <taxon>Lactobacillaceae</taxon>
        <taxon>Lacticaseibacillus</taxon>
    </lineage>
</organism>
<name>A0A8E0M7A1_LACPA</name>
<evidence type="ECO:0000259" key="1">
    <source>
        <dbReference type="PROSITE" id="PS50943"/>
    </source>
</evidence>
<evidence type="ECO:0000313" key="3">
    <source>
        <dbReference type="Proteomes" id="UP000014257"/>
    </source>
</evidence>
<accession>A0A8E0M7A1</accession>
<dbReference type="EMBL" id="ANMI01000018">
    <property type="protein sequence ID" value="EPC32884.1"/>
    <property type="molecule type" value="Genomic_DNA"/>
</dbReference>
<dbReference type="InterPro" id="IPR001387">
    <property type="entry name" value="Cro/C1-type_HTH"/>
</dbReference>
<reference evidence="2 3" key="1">
    <citation type="journal article" date="2013" name="PLoS ONE">
        <title>Lactobacillus paracasei comparative genomics: towards species pan-genome definition and exploitation of diversity.</title>
        <authorList>
            <person name="Smokvina T."/>
            <person name="Wels M."/>
            <person name="Polka J."/>
            <person name="Chervaux C."/>
            <person name="Brisse S."/>
            <person name="Boekhorst J."/>
            <person name="van Hylckama Vlieg J.E."/>
            <person name="Siezen R.J."/>
        </authorList>
    </citation>
    <scope>NUCLEOTIDE SEQUENCE [LARGE SCALE GENOMIC DNA]</scope>
    <source>
        <strain evidence="2 3">Lpp22</strain>
    </source>
</reference>
<dbReference type="SUPFAM" id="SSF47413">
    <property type="entry name" value="lambda repressor-like DNA-binding domains"/>
    <property type="match status" value="1"/>
</dbReference>
<dbReference type="Gene3D" id="1.10.260.40">
    <property type="entry name" value="lambda repressor-like DNA-binding domains"/>
    <property type="match status" value="1"/>
</dbReference>
<dbReference type="AlphaFoldDB" id="A0A8E0M7A1"/>
<dbReference type="PROSITE" id="PS50943">
    <property type="entry name" value="HTH_CROC1"/>
    <property type="match status" value="1"/>
</dbReference>
<sequence>MTMDRQYAVKAHTNIFLIRGREYEVTAPAKFDRITGELVDDKKLDDAAVELANEKYRQDMDIISPEEIKKYRANTNLSQRDLASLMGWCPTTLALYEKGAFPSEANNKALKALIIDRQIWRDIYKASRNVRMPQA</sequence>
<feature type="domain" description="HTH cro/C1-type" evidence="1">
    <location>
        <begin position="68"/>
        <end position="99"/>
    </location>
</feature>
<gene>
    <name evidence="2" type="ORF">Lpp22_0287</name>
</gene>
<dbReference type="Proteomes" id="UP000014257">
    <property type="component" value="Unassembled WGS sequence"/>
</dbReference>
<evidence type="ECO:0000313" key="2">
    <source>
        <dbReference type="EMBL" id="EPC32884.1"/>
    </source>
</evidence>
<comment type="caution">
    <text evidence="2">The sequence shown here is derived from an EMBL/GenBank/DDBJ whole genome shotgun (WGS) entry which is preliminary data.</text>
</comment>
<dbReference type="CDD" id="cd00093">
    <property type="entry name" value="HTH_XRE"/>
    <property type="match status" value="1"/>
</dbReference>
<protein>
    <submittedName>
        <fullName evidence="2">Phage-associated protein</fullName>
    </submittedName>
</protein>
<dbReference type="InterPro" id="IPR010982">
    <property type="entry name" value="Lambda_DNA-bd_dom_sf"/>
</dbReference>